<feature type="region of interest" description="Disordered" evidence="2">
    <location>
        <begin position="70"/>
        <end position="164"/>
    </location>
</feature>
<comment type="caution">
    <text evidence="4">The sequence shown here is derived from an EMBL/GenBank/DDBJ whole genome shotgun (WGS) entry which is preliminary data.</text>
</comment>
<keyword evidence="3" id="KW-1133">Transmembrane helix</keyword>
<evidence type="ECO:0000256" key="2">
    <source>
        <dbReference type="SAM" id="MobiDB-lite"/>
    </source>
</evidence>
<protein>
    <recommendedName>
        <fullName evidence="6">Swarming motility protein SwrB</fullName>
    </recommendedName>
</protein>
<dbReference type="EMBL" id="JPYA02000001">
    <property type="protein sequence ID" value="MEB3749590.1"/>
    <property type="molecule type" value="Genomic_DNA"/>
</dbReference>
<evidence type="ECO:0000313" key="4">
    <source>
        <dbReference type="EMBL" id="MEB3749590.1"/>
    </source>
</evidence>
<gene>
    <name evidence="4" type="ORF">EP10_000429</name>
</gene>
<evidence type="ECO:0000256" key="3">
    <source>
        <dbReference type="SAM" id="Phobius"/>
    </source>
</evidence>
<dbReference type="RefSeq" id="WP_033023263.1">
    <property type="nucleotide sequence ID" value="NZ_JPYA02000001.1"/>
</dbReference>
<accession>A0ABU6BCE0</accession>
<dbReference type="Proteomes" id="UP000029267">
    <property type="component" value="Unassembled WGS sequence"/>
</dbReference>
<evidence type="ECO:0000256" key="1">
    <source>
        <dbReference type="SAM" id="Coils"/>
    </source>
</evidence>
<keyword evidence="3" id="KW-0812">Transmembrane</keyword>
<proteinExistence type="predicted"/>
<keyword evidence="3" id="KW-0472">Membrane</keyword>
<reference evidence="4 5" key="1">
    <citation type="journal article" date="2014" name="Genome Announc.">
        <title>Draft Genome Sequence of Geobacillus icigianus Strain G1w1T Isolated from Hot Springs in the Valley of Geysers, Kamchatka (Russian Federation).</title>
        <authorList>
            <person name="Bryanskaya A.V."/>
            <person name="Rozanov A.S."/>
            <person name="Logacheva M.D."/>
            <person name="Kotenko A.V."/>
            <person name="Peltek S.E."/>
        </authorList>
    </citation>
    <scope>NUCLEOTIDE SEQUENCE [LARGE SCALE GENOMIC DNA]</scope>
    <source>
        <strain evidence="4 5">G1w1</strain>
    </source>
</reference>
<feature type="transmembrane region" description="Helical" evidence="3">
    <location>
        <begin position="6"/>
        <end position="25"/>
    </location>
</feature>
<evidence type="ECO:0008006" key="6">
    <source>
        <dbReference type="Google" id="ProtNLM"/>
    </source>
</evidence>
<keyword evidence="1" id="KW-0175">Coiled coil</keyword>
<sequence length="222" mass="24312">MEAFWLVISLLLHLFSFLLIVLLFLRLSRLKEAEARAAELEEAMAAQLALWKEENDRFLAELDRLLNNKEASAASPVSPPTGLLTEEEPPAAMSAQQHGQPATRPEEGAALPRDGERGAELGQTARGNRLASDVTDGETEQPMQAGAPTSEAQEQEEREAPSDFLPVDAIEDVLDLSPLAQSAELVLRRYEQGATVEELAKQLGKGKTEVELLLKFARKTSQ</sequence>
<keyword evidence="5" id="KW-1185">Reference proteome</keyword>
<feature type="coiled-coil region" evidence="1">
    <location>
        <begin position="30"/>
        <end position="68"/>
    </location>
</feature>
<name>A0ABU6BCE0_9BACL</name>
<evidence type="ECO:0000313" key="5">
    <source>
        <dbReference type="Proteomes" id="UP000029267"/>
    </source>
</evidence>
<organism evidence="4 5">
    <name type="scientific">Geobacillus icigianus</name>
    <dbReference type="NCBI Taxonomy" id="1430331"/>
    <lineage>
        <taxon>Bacteria</taxon>
        <taxon>Bacillati</taxon>
        <taxon>Bacillota</taxon>
        <taxon>Bacilli</taxon>
        <taxon>Bacillales</taxon>
        <taxon>Anoxybacillaceae</taxon>
        <taxon>Geobacillus</taxon>
    </lineage>
</organism>